<evidence type="ECO:0000256" key="1">
    <source>
        <dbReference type="SAM" id="MobiDB-lite"/>
    </source>
</evidence>
<dbReference type="Proteomes" id="UP001500540">
    <property type="component" value="Unassembled WGS sequence"/>
</dbReference>
<evidence type="ECO:0000313" key="4">
    <source>
        <dbReference type="Proteomes" id="UP001500540"/>
    </source>
</evidence>
<protein>
    <recommendedName>
        <fullName evidence="2">DUF6993 domain-containing protein</fullName>
    </recommendedName>
</protein>
<dbReference type="PROSITE" id="PS51257">
    <property type="entry name" value="PROKAR_LIPOPROTEIN"/>
    <property type="match status" value="1"/>
</dbReference>
<dbReference type="EMBL" id="BAABAF010000008">
    <property type="protein sequence ID" value="GAA3770146.1"/>
    <property type="molecule type" value="Genomic_DNA"/>
</dbReference>
<evidence type="ECO:0000259" key="2">
    <source>
        <dbReference type="Pfam" id="PF22504"/>
    </source>
</evidence>
<reference evidence="4" key="1">
    <citation type="journal article" date="2019" name="Int. J. Syst. Evol. Microbiol.">
        <title>The Global Catalogue of Microorganisms (GCM) 10K type strain sequencing project: providing services to taxonomists for standard genome sequencing and annotation.</title>
        <authorList>
            <consortium name="The Broad Institute Genomics Platform"/>
            <consortium name="The Broad Institute Genome Sequencing Center for Infectious Disease"/>
            <person name="Wu L."/>
            <person name="Ma J."/>
        </authorList>
    </citation>
    <scope>NUCLEOTIDE SEQUENCE [LARGE SCALE GENOMIC DNA]</scope>
    <source>
        <strain evidence="4">JCM 16950</strain>
    </source>
</reference>
<comment type="caution">
    <text evidence="3">The sequence shown here is derived from an EMBL/GenBank/DDBJ whole genome shotgun (WGS) entry which is preliminary data.</text>
</comment>
<sequence length="182" mass="18063">MRLRPVLASVPRRALTLIVALGVAVTLAGCTGGGSADPVVAGPATTGTVAPPASVSPPPVVEPSGTPGATSTQPHAAGTAQQNLPRFRAVVAQVAAGAGKVEGRAYIDALVTAGFDKKAMQVTQDQSTVGHPAESIEFSVRWPDGQCLVGQVGPDTGAPVTTVLPGLAGGGCLLGATRVIDW</sequence>
<feature type="region of interest" description="Disordered" evidence="1">
    <location>
        <begin position="49"/>
        <end position="80"/>
    </location>
</feature>
<organism evidence="3 4">
    <name type="scientific">Microbacterium kribbense</name>
    <dbReference type="NCBI Taxonomy" id="433645"/>
    <lineage>
        <taxon>Bacteria</taxon>
        <taxon>Bacillati</taxon>
        <taxon>Actinomycetota</taxon>
        <taxon>Actinomycetes</taxon>
        <taxon>Micrococcales</taxon>
        <taxon>Microbacteriaceae</taxon>
        <taxon>Microbacterium</taxon>
    </lineage>
</organism>
<feature type="domain" description="DUF6993" evidence="2">
    <location>
        <begin position="92"/>
        <end position="176"/>
    </location>
</feature>
<name>A0ABP7GPG5_9MICO</name>
<evidence type="ECO:0000313" key="3">
    <source>
        <dbReference type="EMBL" id="GAA3770146.1"/>
    </source>
</evidence>
<keyword evidence="4" id="KW-1185">Reference proteome</keyword>
<accession>A0ABP7GPG5</accession>
<dbReference type="Pfam" id="PF22504">
    <property type="entry name" value="DUF6993"/>
    <property type="match status" value="1"/>
</dbReference>
<dbReference type="RefSeq" id="WP_344783736.1">
    <property type="nucleotide sequence ID" value="NZ_BAABAF010000008.1"/>
</dbReference>
<dbReference type="InterPro" id="IPR054262">
    <property type="entry name" value="DUF6993"/>
</dbReference>
<proteinExistence type="predicted"/>
<feature type="compositionally biased region" description="Polar residues" evidence="1">
    <location>
        <begin position="69"/>
        <end position="80"/>
    </location>
</feature>
<gene>
    <name evidence="3" type="ORF">GCM10022240_23060</name>
</gene>